<keyword evidence="4" id="KW-1185">Reference proteome</keyword>
<sequence length="1272" mass="142353">MDHTHIVQAGDLDRYAPTRDSQAVIPELVYWLVKQTCSNLVVCRIPYGDAVNQPGWDGMVETDEGFLEFVPKGKSYWEIGTGADPQSKATDDFRKRTDEIDDKQRADSSFVFVTPRSSGSGGWNEPEQTKWLERRKDKGWKLIRVIDGVKLADWLREYPAIGKWLAKKLNLTGNLGGLSTATEHWDDLIAECAADDPPFPPKLFTVGRPGACEALQALFEGKTQVLMLFAESPQDVADFVSAFLAELDPDTSGTFSNRCLYINDEQAWRSIVETRSPHVLVADPRLGLETEEGAALQSIARRKGHAVVVPLCGAWSGSSPEILKLRSPSQSQIESVLKESGYTDIRARELARIGGDRISALRRHLRGYGTLPPYATWDNATLIAQAGLVGKWDGSSPADRSALEMLLGKGYGEWIEILRPDTLRSDSPLIQNDEKWRFVARGEAWGSLGSRITDDDLDRFQKTAVSVLGERDPKFDLPKEERFAASIHGKVLTHSHLIRKGVAETLALIGSRPKVLTSCSEGKAESTAILVVRDLLNKASWDRWASLDSIMPLLAEAAPDEFLDAVESVLVDLENTPFHKIFAEEGGGGLGGWNYMSGLLWALETLAWSPEFLSRVSVILADIASFDPGGNWANRPSNSLADIFLPWHVQTTAPFEKRKSAVEAVIREQPVVGWKLLLALLPHTHGFTSGCHRPVWRDFIPRDWKDGVLRTEYWEQITAFTDLAVALAKSDSGKLCELIKRLSDLPKSAHESLLEHLSSDAVVSLPEADRLPLWENLDELVRHHRKFFDADWALPEDAVNKIAETAQTLAPTSPPFKYHHLFGGRDFDLYDEKGNYDEQRKRLDEARQTAIAEIIGDSNVDAAFNFAAMVAAPYEVGRALGVIASDEMEGSILPLLLDSEDDITARVVAGFIWVRFWKLKTEWVDAVLGRAWSPEHQSKFLTLLPFEEEIWNRASSHLTASHEALYWKNANVNPYGPDRDLTVAIEKLLEYGREGAAVMCVARTADDRSQFNESLATRALLAVLGSERGIEELDNYRTVELIKHLQGSETADKDSLFRIEWNFLPWLDRFSSGSPVTLEKRLASDPAFFAEAIGLVFRSKNTNADDCDDLEEQKKHLAKNAYKLLTEWKRCPGSQDDGTFSAEVFNVWLNEARRLTEESGHAEVAQIQIGHVLTCAPPDPDGLWIHNAVATALNFRDTGEMRSGFTTQLFNDRGVHGFTHGQEERRLASENREKAEQLDSKGYTRFATAMREFAEQYERQAEREAKRDPYED</sequence>
<evidence type="ECO:0000313" key="2">
    <source>
        <dbReference type="EMBL" id="TDW53487.1"/>
    </source>
</evidence>
<name>A0A235CFD4_9GAMM</name>
<comment type="caution">
    <text evidence="1">The sequence shown here is derived from an EMBL/GenBank/DDBJ whole genome shotgun (WGS) entry which is preliminary data.</text>
</comment>
<dbReference type="RefSeq" id="WP_094279105.1">
    <property type="nucleotide sequence ID" value="NZ_NQJF01000011.1"/>
</dbReference>
<reference evidence="1 3" key="1">
    <citation type="submission" date="2017-08" db="EMBL/GenBank/DDBJ databases">
        <title>Draft Genome Sequence of the Marine Bacterium Oceanimonas baumannii ATCC 700832.</title>
        <authorList>
            <person name="Mcclelland W.D."/>
            <person name="Brennan M.A."/>
            <person name="Trachtenberg A.M."/>
            <person name="Maclea K.S."/>
        </authorList>
    </citation>
    <scope>NUCLEOTIDE SEQUENCE [LARGE SCALE GENOMIC DNA]</scope>
    <source>
        <strain evidence="1 3">ATCC 700832</strain>
    </source>
</reference>
<reference evidence="2 4" key="2">
    <citation type="submission" date="2019-03" db="EMBL/GenBank/DDBJ databases">
        <title>Genomic Encyclopedia of Archaeal and Bacterial Type Strains, Phase II (KMG-II): from individual species to whole genera.</title>
        <authorList>
            <person name="Goeker M."/>
        </authorList>
    </citation>
    <scope>NUCLEOTIDE SEQUENCE [LARGE SCALE GENOMIC DNA]</scope>
    <source>
        <strain evidence="2 4">DSM 15594</strain>
    </source>
</reference>
<dbReference type="OrthoDB" id="9796370at2"/>
<evidence type="ECO:0000313" key="1">
    <source>
        <dbReference type="EMBL" id="OYD23156.1"/>
    </source>
</evidence>
<organism evidence="1 3">
    <name type="scientific">Oceanimonas baumannii</name>
    <dbReference type="NCBI Taxonomy" id="129578"/>
    <lineage>
        <taxon>Bacteria</taxon>
        <taxon>Pseudomonadati</taxon>
        <taxon>Pseudomonadota</taxon>
        <taxon>Gammaproteobacteria</taxon>
        <taxon>Aeromonadales</taxon>
        <taxon>Aeromonadaceae</taxon>
        <taxon>Oceanimonas</taxon>
    </lineage>
</organism>
<dbReference type="Proteomes" id="UP000243640">
    <property type="component" value="Unassembled WGS sequence"/>
</dbReference>
<dbReference type="AlphaFoldDB" id="A0A235CFD4"/>
<evidence type="ECO:0000313" key="4">
    <source>
        <dbReference type="Proteomes" id="UP000295058"/>
    </source>
</evidence>
<dbReference type="EMBL" id="NQJF01000011">
    <property type="protein sequence ID" value="OYD23156.1"/>
    <property type="molecule type" value="Genomic_DNA"/>
</dbReference>
<gene>
    <name evidence="1" type="ORF">B6S09_13965</name>
    <name evidence="2" type="ORF">LY04_03619</name>
</gene>
<evidence type="ECO:0000313" key="3">
    <source>
        <dbReference type="Proteomes" id="UP000243640"/>
    </source>
</evidence>
<proteinExistence type="predicted"/>
<protein>
    <submittedName>
        <fullName evidence="1">Uncharacterized protein</fullName>
    </submittedName>
</protein>
<accession>A0A235CFD4</accession>
<dbReference type="EMBL" id="SODO01000029">
    <property type="protein sequence ID" value="TDW53487.1"/>
    <property type="molecule type" value="Genomic_DNA"/>
</dbReference>
<dbReference type="Proteomes" id="UP000295058">
    <property type="component" value="Unassembled WGS sequence"/>
</dbReference>